<dbReference type="Gene3D" id="1.10.287.470">
    <property type="entry name" value="Helix hairpin bin"/>
    <property type="match status" value="1"/>
</dbReference>
<keyword evidence="1" id="KW-0812">Transmembrane</keyword>
<gene>
    <name evidence="2" type="ORF">SAMN05216186_101365</name>
</gene>
<keyword evidence="1" id="KW-1133">Transmembrane helix</keyword>
<evidence type="ECO:0000313" key="2">
    <source>
        <dbReference type="EMBL" id="SDJ40634.1"/>
    </source>
</evidence>
<evidence type="ECO:0000256" key="1">
    <source>
        <dbReference type="SAM" id="Phobius"/>
    </source>
</evidence>
<dbReference type="SUPFAM" id="SSF111369">
    <property type="entry name" value="HlyD-like secretion proteins"/>
    <property type="match status" value="1"/>
</dbReference>
<dbReference type="PANTHER" id="PTHR30469">
    <property type="entry name" value="MULTIDRUG RESISTANCE PROTEIN MDTA"/>
    <property type="match status" value="1"/>
</dbReference>
<keyword evidence="1" id="KW-0472">Membrane</keyword>
<dbReference type="STRING" id="137658.SAMN05216186_101365"/>
<dbReference type="Proteomes" id="UP000198706">
    <property type="component" value="Unassembled WGS sequence"/>
</dbReference>
<keyword evidence="3" id="KW-1185">Reference proteome</keyword>
<dbReference type="GO" id="GO:0015562">
    <property type="term" value="F:efflux transmembrane transporter activity"/>
    <property type="evidence" value="ECO:0007669"/>
    <property type="project" value="TreeGrafter"/>
</dbReference>
<evidence type="ECO:0000313" key="3">
    <source>
        <dbReference type="Proteomes" id="UP000198706"/>
    </source>
</evidence>
<dbReference type="PANTHER" id="PTHR30469:SF15">
    <property type="entry name" value="HLYD FAMILY OF SECRETION PROTEINS"/>
    <property type="match status" value="1"/>
</dbReference>
<reference evidence="2 3" key="1">
    <citation type="submission" date="2016-10" db="EMBL/GenBank/DDBJ databases">
        <authorList>
            <person name="de Groot N.N."/>
        </authorList>
    </citation>
    <scope>NUCLEOTIDE SEQUENCE [LARGE SCALE GENOMIC DNA]</scope>
    <source>
        <strain evidence="2 3">JCM 21544</strain>
    </source>
</reference>
<protein>
    <submittedName>
        <fullName evidence="2">Biotin-lipoyl like</fullName>
    </submittedName>
</protein>
<sequence length="348" mass="39210">MKIRFDSRKEHNPTREQGLEVLYAPGKRVAFRLRWYLILFLVASPLLWFVGKVLYGFWLVDAPAQLRMPVVELRARDAGVVTHLDVRAGDRVEAGQRLIQLDNPEWRARMAQLQALPAGLEASAPQSIDGHERQVLSRQLERARQRVGQVQALLAQGAATRAELIAAESERDARESDLLAFDRRQRELSQRPYGEARDLLQQHAEQAWLESRLQGLELHASAPGLVAEVLVGEGENVGPGTLLMRLEGMGEPVLWIYLEPRYGRYAQAGQPLEVRMPDGNWLKARILQQADRAGRLPSDLRSPFAASQLGLLVPAALEEPLPERWRVDQLPLQTRFPNDWAGVFSAGR</sequence>
<proteinExistence type="predicted"/>
<organism evidence="2 3">
    <name type="scientific">Pseudomonas indica</name>
    <dbReference type="NCBI Taxonomy" id="137658"/>
    <lineage>
        <taxon>Bacteria</taxon>
        <taxon>Pseudomonadati</taxon>
        <taxon>Pseudomonadota</taxon>
        <taxon>Gammaproteobacteria</taxon>
        <taxon>Pseudomonadales</taxon>
        <taxon>Pseudomonadaceae</taxon>
        <taxon>Pseudomonas</taxon>
    </lineage>
</organism>
<feature type="transmembrane region" description="Helical" evidence="1">
    <location>
        <begin position="35"/>
        <end position="58"/>
    </location>
</feature>
<accession>A0A1G8TGT7</accession>
<dbReference type="Gene3D" id="2.40.50.100">
    <property type="match status" value="1"/>
</dbReference>
<dbReference type="GO" id="GO:1990281">
    <property type="term" value="C:efflux pump complex"/>
    <property type="evidence" value="ECO:0007669"/>
    <property type="project" value="TreeGrafter"/>
</dbReference>
<dbReference type="AlphaFoldDB" id="A0A1G8TGT7"/>
<dbReference type="EMBL" id="FNFD01000001">
    <property type="protein sequence ID" value="SDJ40634.1"/>
    <property type="molecule type" value="Genomic_DNA"/>
</dbReference>
<name>A0A1G8TGT7_9PSED</name>
<dbReference type="RefSeq" id="WP_084333290.1">
    <property type="nucleotide sequence ID" value="NZ_FNFD01000001.1"/>
</dbReference>